<name>A0A8H3LRQ6_9GLOM</name>
<gene>
    <name evidence="1" type="ORF">RCL2_002039900</name>
</gene>
<comment type="caution">
    <text evidence="1">The sequence shown here is derived from an EMBL/GenBank/DDBJ whole genome shotgun (WGS) entry which is preliminary data.</text>
</comment>
<dbReference type="Proteomes" id="UP000615446">
    <property type="component" value="Unassembled WGS sequence"/>
</dbReference>
<evidence type="ECO:0000313" key="1">
    <source>
        <dbReference type="EMBL" id="GES93653.1"/>
    </source>
</evidence>
<organism evidence="1 2">
    <name type="scientific">Rhizophagus clarus</name>
    <dbReference type="NCBI Taxonomy" id="94130"/>
    <lineage>
        <taxon>Eukaryota</taxon>
        <taxon>Fungi</taxon>
        <taxon>Fungi incertae sedis</taxon>
        <taxon>Mucoromycota</taxon>
        <taxon>Glomeromycotina</taxon>
        <taxon>Glomeromycetes</taxon>
        <taxon>Glomerales</taxon>
        <taxon>Glomeraceae</taxon>
        <taxon>Rhizophagus</taxon>
    </lineage>
</organism>
<proteinExistence type="predicted"/>
<evidence type="ECO:0000313" key="2">
    <source>
        <dbReference type="Proteomes" id="UP000615446"/>
    </source>
</evidence>
<accession>A0A8H3LRQ6</accession>
<sequence length="70" mass="8022">MVALRYMEPKTELSKDTINILKIDLYSLLQSLSEKVFAHKISCDDGNQNIVSLGTIYPHEDERKKTIVVQ</sequence>
<reference evidence="1" key="1">
    <citation type="submission" date="2019-10" db="EMBL/GenBank/DDBJ databases">
        <title>Conservation and host-specific expression of non-tandemly repeated heterogenous ribosome RNA gene in arbuscular mycorrhizal fungi.</title>
        <authorList>
            <person name="Maeda T."/>
            <person name="Kobayashi Y."/>
            <person name="Nakagawa T."/>
            <person name="Ezawa T."/>
            <person name="Yamaguchi K."/>
            <person name="Bino T."/>
            <person name="Nishimoto Y."/>
            <person name="Shigenobu S."/>
            <person name="Kawaguchi M."/>
        </authorList>
    </citation>
    <scope>NUCLEOTIDE SEQUENCE</scope>
    <source>
        <strain evidence="1">HR1</strain>
    </source>
</reference>
<protein>
    <submittedName>
        <fullName evidence="1">Uncharacterized protein</fullName>
    </submittedName>
</protein>
<dbReference type="EMBL" id="BLAL01000228">
    <property type="protein sequence ID" value="GES93653.1"/>
    <property type="molecule type" value="Genomic_DNA"/>
</dbReference>
<dbReference type="AlphaFoldDB" id="A0A8H3LRQ6"/>